<gene>
    <name evidence="6" type="primary">FMO1_1</name>
    <name evidence="6" type="ORF">SBRCBS47491_004700</name>
</gene>
<sequence>MAQTSLRDPRRLKIDRVAVIGAGACGLAAARYLQAEQAFSLIRVFDQRSVTGGLWNYTPLKVGEPKRSDVISPVYDLLETNIPHTLMNYAQEPFPSGSALFPAHTVVKDYLQRCAEPVAPHLSLETEVLSAKKDGDKWAVETRHIPSGTATTTSFDAVIVANGHYSDPFVPAISGLDTFAQKHPGSVSHAKFYRRADAFAGKKVIVVGNSASGIDISAQIATVCRAPVLVSEKEKDTSATVNPIAATAEPSSTIRNVPEIVEFLTDTPSPSVRLADGTIETDVDAVVFCTGYLYTFPFLPAQYSAADGSYVPGLYEQMLRADDPTVAFLGIPQRVVPFPVAEAQSAWVARLYSGRCALPPTEQLVASPLQGRGAHNLGFPKDVAYINRLHDLAMAAERVSGLDNDGVGKVPPYWGPEQAWVRERFPAIKVAFRALGEERRKIGRLEQLGFDFASSEKEQKETSKQ</sequence>
<dbReference type="InterPro" id="IPR050346">
    <property type="entry name" value="FMO-like"/>
</dbReference>
<comment type="caution">
    <text evidence="6">The sequence shown here is derived from an EMBL/GenBank/DDBJ whole genome shotgun (WGS) entry which is preliminary data.</text>
</comment>
<evidence type="ECO:0000313" key="7">
    <source>
        <dbReference type="Proteomes" id="UP001642406"/>
    </source>
</evidence>
<evidence type="ECO:0000256" key="2">
    <source>
        <dbReference type="ARBA" id="ARBA00022630"/>
    </source>
</evidence>
<evidence type="ECO:0000256" key="3">
    <source>
        <dbReference type="ARBA" id="ARBA00022827"/>
    </source>
</evidence>
<comment type="similarity">
    <text evidence="1">Belongs to the FMO family.</text>
</comment>
<dbReference type="SUPFAM" id="SSF51905">
    <property type="entry name" value="FAD/NAD(P)-binding domain"/>
    <property type="match status" value="2"/>
</dbReference>
<evidence type="ECO:0000256" key="4">
    <source>
        <dbReference type="ARBA" id="ARBA00022857"/>
    </source>
</evidence>
<evidence type="ECO:0000256" key="1">
    <source>
        <dbReference type="ARBA" id="ARBA00009183"/>
    </source>
</evidence>
<accession>A0ABP0BRX3</accession>
<keyword evidence="4" id="KW-0521">NADP</keyword>
<dbReference type="Gene3D" id="3.50.50.60">
    <property type="entry name" value="FAD/NAD(P)-binding domain"/>
    <property type="match status" value="2"/>
</dbReference>
<organism evidence="6 7">
    <name type="scientific">Sporothrix bragantina</name>
    <dbReference type="NCBI Taxonomy" id="671064"/>
    <lineage>
        <taxon>Eukaryota</taxon>
        <taxon>Fungi</taxon>
        <taxon>Dikarya</taxon>
        <taxon>Ascomycota</taxon>
        <taxon>Pezizomycotina</taxon>
        <taxon>Sordariomycetes</taxon>
        <taxon>Sordariomycetidae</taxon>
        <taxon>Ophiostomatales</taxon>
        <taxon>Ophiostomataceae</taxon>
        <taxon>Sporothrix</taxon>
    </lineage>
</organism>
<keyword evidence="2" id="KW-0285">Flavoprotein</keyword>
<reference evidence="6 7" key="1">
    <citation type="submission" date="2024-01" db="EMBL/GenBank/DDBJ databases">
        <authorList>
            <person name="Allen C."/>
            <person name="Tagirdzhanova G."/>
        </authorList>
    </citation>
    <scope>NUCLEOTIDE SEQUENCE [LARGE SCALE GENOMIC DNA]</scope>
</reference>
<dbReference type="EMBL" id="CAWUHC010000036">
    <property type="protein sequence ID" value="CAK7221939.1"/>
    <property type="molecule type" value="Genomic_DNA"/>
</dbReference>
<name>A0ABP0BRX3_9PEZI</name>
<dbReference type="PANTHER" id="PTHR23023">
    <property type="entry name" value="DIMETHYLANILINE MONOOXYGENASE"/>
    <property type="match status" value="1"/>
</dbReference>
<dbReference type="Proteomes" id="UP001642406">
    <property type="component" value="Unassembled WGS sequence"/>
</dbReference>
<keyword evidence="3" id="KW-0274">FAD</keyword>
<dbReference type="InterPro" id="IPR020946">
    <property type="entry name" value="Flavin_mOase-like"/>
</dbReference>
<dbReference type="PRINTS" id="PR00370">
    <property type="entry name" value="FMOXYGENASE"/>
</dbReference>
<keyword evidence="7" id="KW-1185">Reference proteome</keyword>
<dbReference type="Pfam" id="PF00743">
    <property type="entry name" value="FMO-like"/>
    <property type="match status" value="2"/>
</dbReference>
<proteinExistence type="inferred from homology"/>
<evidence type="ECO:0000313" key="6">
    <source>
        <dbReference type="EMBL" id="CAK7221939.1"/>
    </source>
</evidence>
<dbReference type="InterPro" id="IPR000960">
    <property type="entry name" value="Flavin_mOase"/>
</dbReference>
<protein>
    <submittedName>
        <fullName evidence="6">Monooxygenase</fullName>
    </submittedName>
</protein>
<keyword evidence="5" id="KW-0560">Oxidoreductase</keyword>
<dbReference type="InterPro" id="IPR036188">
    <property type="entry name" value="FAD/NAD-bd_sf"/>
</dbReference>
<evidence type="ECO:0000256" key="5">
    <source>
        <dbReference type="ARBA" id="ARBA00023002"/>
    </source>
</evidence>
<dbReference type="GO" id="GO:0004497">
    <property type="term" value="F:monooxygenase activity"/>
    <property type="evidence" value="ECO:0007669"/>
    <property type="project" value="UniProtKB-KW"/>
</dbReference>
<keyword evidence="6" id="KW-0503">Monooxygenase</keyword>